<dbReference type="Pfam" id="PF00437">
    <property type="entry name" value="T2SSE"/>
    <property type="match status" value="1"/>
</dbReference>
<protein>
    <submittedName>
        <fullName evidence="4">Flp pilus assembly complex ATPase component TadA</fullName>
    </submittedName>
</protein>
<dbReference type="SUPFAM" id="SSF52540">
    <property type="entry name" value="P-loop containing nucleoside triphosphate hydrolases"/>
    <property type="match status" value="1"/>
</dbReference>
<feature type="region of interest" description="Disordered" evidence="2">
    <location>
        <begin position="290"/>
        <end position="365"/>
    </location>
</feature>
<dbReference type="InterPro" id="IPR008984">
    <property type="entry name" value="SMAD_FHA_dom_sf"/>
</dbReference>
<dbReference type="PANTHER" id="PTHR30486">
    <property type="entry name" value="TWITCHING MOTILITY PROTEIN PILT"/>
    <property type="match status" value="1"/>
</dbReference>
<dbReference type="InterPro" id="IPR000253">
    <property type="entry name" value="FHA_dom"/>
</dbReference>
<dbReference type="Gene3D" id="3.40.50.300">
    <property type="entry name" value="P-loop containing nucleotide triphosphate hydrolases"/>
    <property type="match status" value="1"/>
</dbReference>
<feature type="compositionally biased region" description="Pro residues" evidence="2">
    <location>
        <begin position="221"/>
        <end position="234"/>
    </location>
</feature>
<dbReference type="InterPro" id="IPR001482">
    <property type="entry name" value="T2SS/T4SS_dom"/>
</dbReference>
<dbReference type="PROSITE" id="PS50006">
    <property type="entry name" value="FHA_DOMAIN"/>
    <property type="match status" value="1"/>
</dbReference>
<dbReference type="Gene3D" id="2.60.200.20">
    <property type="match status" value="1"/>
</dbReference>
<feature type="domain" description="FHA" evidence="3">
    <location>
        <begin position="23"/>
        <end position="72"/>
    </location>
</feature>
<dbReference type="Pfam" id="PF00498">
    <property type="entry name" value="FHA"/>
    <property type="match status" value="1"/>
</dbReference>
<gene>
    <name evidence="4" type="primary">tadA</name>
    <name evidence="4" type="ORF">LVJ94_12670</name>
</gene>
<dbReference type="CDD" id="cd00060">
    <property type="entry name" value="FHA"/>
    <property type="match status" value="1"/>
</dbReference>
<evidence type="ECO:0000259" key="3">
    <source>
        <dbReference type="PROSITE" id="PS50006"/>
    </source>
</evidence>
<dbReference type="EMBL" id="CP089983">
    <property type="protein sequence ID" value="WXB08082.1"/>
    <property type="molecule type" value="Genomic_DNA"/>
</dbReference>
<dbReference type="InterPro" id="IPR050921">
    <property type="entry name" value="T4SS_GSP_E_ATPase"/>
</dbReference>
<organism evidence="4 5">
    <name type="scientific">Pendulispora rubella</name>
    <dbReference type="NCBI Taxonomy" id="2741070"/>
    <lineage>
        <taxon>Bacteria</taxon>
        <taxon>Pseudomonadati</taxon>
        <taxon>Myxococcota</taxon>
        <taxon>Myxococcia</taxon>
        <taxon>Myxococcales</taxon>
        <taxon>Sorangiineae</taxon>
        <taxon>Pendulisporaceae</taxon>
        <taxon>Pendulispora</taxon>
    </lineage>
</organism>
<proteinExistence type="inferred from homology"/>
<dbReference type="RefSeq" id="WP_394837757.1">
    <property type="nucleotide sequence ID" value="NZ_CP089983.1"/>
</dbReference>
<sequence>MFSIVISEKGGSERKETFDKNEINVGRVQGNDLMLPKGNVSKHHARLLYRDGRFIVTDLKSTNGTYVNGRKIAQATIVREGDKIYIGDFVLRLITSEEALAADGTGGAPDDGRSLQRTGPGNNAGGRPAGMPPLPADTSMPGPGGAFPPLDASAPPGLGASPPPPPPGLGLSPAPGMGAPPPPGLGAPPPPGLGAPPPPPGLSPLGHSPFDALPRDNEPAAVPPPPGLGAPPPGLATAPPAAGAPPFPGAAPMAPIPAPPPSAGGGAVAQAAASAPAIARFPAPARLPNTLASAGAPAPAPGAPASVQARAPGPGTAPLPSTPSQGLARTPAGGGPASPGQQVPLPRPSGPGSGVPSRLPPRETPAQAAKRLALVTLIDRIADATDLSALNASIFVDEQVVDRLGRTAREQATAMQSDGEIPEGLDADTLVGDAMAELTGFGPVGTLLDDDDVSEIHCLRYDHVLAVRGGTFAASDVPLTSDEALRRIVWRLVQKSDDPPRPGESVIERRLSRVANMIALVPPASSSHALVIRKRRRLDLSLDDFVRLGGLSRAMATFLENCLQAHANVLVTGPSSLAASSFLAALTSASPAGERICVLQEVDEFFVPNAHVTSIVLSDVHARGEEAVRVASKIHPDRVVVSQLAGHVAVATLDAIAEGTGGVLAASVAPSLRQGVSRLVAQVTSLRPGTSLDAAREIVGEAFDIAVEVVPTADGRHRLLRLAEFAGSDAKGVVVRDIFTAADGGDGTFNATGVVPRVVAEFGNRGVKVDPNLFKRAASRA</sequence>
<evidence type="ECO:0000256" key="2">
    <source>
        <dbReference type="SAM" id="MobiDB-lite"/>
    </source>
</evidence>
<accession>A0ABZ2LH06</accession>
<dbReference type="PANTHER" id="PTHR30486:SF6">
    <property type="entry name" value="TYPE IV PILUS RETRACTATION ATPASE PILT"/>
    <property type="match status" value="1"/>
</dbReference>
<feature type="compositionally biased region" description="Pro residues" evidence="2">
    <location>
        <begin position="178"/>
        <end position="202"/>
    </location>
</feature>
<dbReference type="SUPFAM" id="SSF49879">
    <property type="entry name" value="SMAD/FHA domain"/>
    <property type="match status" value="1"/>
</dbReference>
<dbReference type="PRINTS" id="PR01217">
    <property type="entry name" value="PRICHEXTENSN"/>
</dbReference>
<feature type="region of interest" description="Disordered" evidence="2">
    <location>
        <begin position="103"/>
        <end position="268"/>
    </location>
</feature>
<dbReference type="Gene3D" id="3.30.450.380">
    <property type="match status" value="1"/>
</dbReference>
<feature type="compositionally biased region" description="Pro residues" evidence="2">
    <location>
        <begin position="242"/>
        <end position="262"/>
    </location>
</feature>
<evidence type="ECO:0000256" key="1">
    <source>
        <dbReference type="ARBA" id="ARBA00006611"/>
    </source>
</evidence>
<dbReference type="SMART" id="SM00240">
    <property type="entry name" value="FHA"/>
    <property type="match status" value="1"/>
</dbReference>
<comment type="similarity">
    <text evidence="1">Belongs to the GSP E family.</text>
</comment>
<evidence type="ECO:0000313" key="4">
    <source>
        <dbReference type="EMBL" id="WXB08082.1"/>
    </source>
</evidence>
<dbReference type="Proteomes" id="UP001374803">
    <property type="component" value="Chromosome"/>
</dbReference>
<keyword evidence="5" id="KW-1185">Reference proteome</keyword>
<name>A0ABZ2LH06_9BACT</name>
<reference evidence="4" key="1">
    <citation type="submission" date="2021-12" db="EMBL/GenBank/DDBJ databases">
        <title>Discovery of the Pendulisporaceae a myxobacterial family with distinct sporulation behavior and unique specialized metabolism.</title>
        <authorList>
            <person name="Garcia R."/>
            <person name="Popoff A."/>
            <person name="Bader C.D."/>
            <person name="Loehr J."/>
            <person name="Walesch S."/>
            <person name="Walt C."/>
            <person name="Boldt J."/>
            <person name="Bunk B."/>
            <person name="Haeckl F.J.F.P.J."/>
            <person name="Gunesch A.P."/>
            <person name="Birkelbach J."/>
            <person name="Nuebel U."/>
            <person name="Pietschmann T."/>
            <person name="Bach T."/>
            <person name="Mueller R."/>
        </authorList>
    </citation>
    <scope>NUCLEOTIDE SEQUENCE</scope>
    <source>
        <strain evidence="4">MSr11367</strain>
    </source>
</reference>
<dbReference type="InterPro" id="IPR027417">
    <property type="entry name" value="P-loop_NTPase"/>
</dbReference>
<evidence type="ECO:0000313" key="5">
    <source>
        <dbReference type="Proteomes" id="UP001374803"/>
    </source>
</evidence>